<dbReference type="GO" id="GO:0008939">
    <property type="term" value="F:nicotinate-nucleotide-dimethylbenzimidazole phosphoribosyltransferase activity"/>
    <property type="evidence" value="ECO:0007669"/>
    <property type="project" value="UniProtKB-EC"/>
</dbReference>
<evidence type="ECO:0000256" key="4">
    <source>
        <dbReference type="ARBA" id="ARBA00015486"/>
    </source>
</evidence>
<comment type="similarity">
    <text evidence="2 10">Belongs to the CobT family.</text>
</comment>
<dbReference type="PANTHER" id="PTHR43463">
    <property type="entry name" value="NICOTINATE-NUCLEOTIDE--DIMETHYLBENZIMIDAZOLE PHOSPHORIBOSYLTRANSFERASE"/>
    <property type="match status" value="1"/>
</dbReference>
<sequence>MTDSACWQAPIATPCPEHRERALARQARLTKPPGSLGRLEDVAVELAALQASDRPDMDAVAVTVFAADHGVCAEGVSAFPQAVTGQMIANFVTGGAAISVLARHIDARLEVVNLGTVAPPPVSDGVVDETIAPGTDNLAVRPAMSMEQLEAALAAGDRAAARAAESGARLFVGGEMGIGNTTSASAVACALLGKPARSLTGPGTGLDRYGVGRKVAVIERALRRHADPRDPLQALALVGGFEIAALAGAFIGAAARGLVVLVDGFIVTVAALAAVRLRPELRPWLLFSHQSAEPGHVRLLQTLEAEPLLCLGLRLGEGSGAALAVPLLRQACALHNEMATFEDAGVQDRP</sequence>
<evidence type="ECO:0000256" key="3">
    <source>
        <dbReference type="ARBA" id="ARBA00011991"/>
    </source>
</evidence>
<dbReference type="InterPro" id="IPR023195">
    <property type="entry name" value="Nict_dMeBzImd_PRibTrfase_N"/>
</dbReference>
<comment type="function">
    <text evidence="10">Catalyzes the synthesis of alpha-ribazole-5'-phosphate from nicotinate mononucleotide (NAMN) and 5,6-dimethylbenzimidazole (DMB).</text>
</comment>
<dbReference type="Gene3D" id="1.10.1610.10">
    <property type="match status" value="1"/>
</dbReference>
<evidence type="ECO:0000256" key="6">
    <source>
        <dbReference type="ARBA" id="ARBA00022676"/>
    </source>
</evidence>
<comment type="caution">
    <text evidence="11">The sequence shown here is derived from an EMBL/GenBank/DDBJ whole genome shotgun (WGS) entry which is preliminary data.</text>
</comment>
<evidence type="ECO:0000256" key="2">
    <source>
        <dbReference type="ARBA" id="ARBA00007110"/>
    </source>
</evidence>
<feature type="active site" description="Proton acceptor" evidence="10">
    <location>
        <position position="317"/>
    </location>
</feature>
<dbReference type="PANTHER" id="PTHR43463:SF1">
    <property type="entry name" value="NICOTINATE-NUCLEOTIDE--DIMETHYLBENZIMIDAZOLE PHOSPHORIBOSYLTRANSFERASE"/>
    <property type="match status" value="1"/>
</dbReference>
<evidence type="ECO:0000313" key="12">
    <source>
        <dbReference type="Proteomes" id="UP000739180"/>
    </source>
</evidence>
<evidence type="ECO:0000256" key="7">
    <source>
        <dbReference type="ARBA" id="ARBA00022679"/>
    </source>
</evidence>
<dbReference type="EMBL" id="VCQT01000039">
    <property type="protein sequence ID" value="TMW11715.1"/>
    <property type="molecule type" value="Genomic_DNA"/>
</dbReference>
<dbReference type="InterPro" id="IPR003200">
    <property type="entry name" value="Nict_dMeBzImd_PRibTrfase"/>
</dbReference>
<dbReference type="Proteomes" id="UP000739180">
    <property type="component" value="Unassembled WGS sequence"/>
</dbReference>
<dbReference type="CDD" id="cd02439">
    <property type="entry name" value="DMB-PRT_CobT"/>
    <property type="match status" value="1"/>
</dbReference>
<evidence type="ECO:0000256" key="10">
    <source>
        <dbReference type="HAMAP-Rule" id="MF_00230"/>
    </source>
</evidence>
<name>A0ABY2XIP0_9GAMM</name>
<organism evidence="11 12">
    <name type="scientific">Alloalcanivorax gelatiniphagus</name>
    <dbReference type="NCBI Taxonomy" id="1194167"/>
    <lineage>
        <taxon>Bacteria</taxon>
        <taxon>Pseudomonadati</taxon>
        <taxon>Pseudomonadota</taxon>
        <taxon>Gammaproteobacteria</taxon>
        <taxon>Oceanospirillales</taxon>
        <taxon>Alcanivoracaceae</taxon>
        <taxon>Alloalcanivorax</taxon>
    </lineage>
</organism>
<proteinExistence type="inferred from homology"/>
<dbReference type="EC" id="2.4.2.21" evidence="3 10"/>
<dbReference type="Pfam" id="PF02277">
    <property type="entry name" value="DBI_PRT"/>
    <property type="match status" value="1"/>
</dbReference>
<dbReference type="HAMAP" id="MF_00230">
    <property type="entry name" value="CobT"/>
    <property type="match status" value="1"/>
</dbReference>
<accession>A0ABY2XIP0</accession>
<comment type="pathway">
    <text evidence="1 10">Nucleoside biosynthesis; alpha-ribazole biosynthesis; alpha-ribazole from 5,6-dimethylbenzimidazole: step 1/2.</text>
</comment>
<comment type="catalytic activity">
    <reaction evidence="9 10">
        <text>5,6-dimethylbenzimidazole + nicotinate beta-D-ribonucleotide = alpha-ribazole 5'-phosphate + nicotinate + H(+)</text>
        <dbReference type="Rhea" id="RHEA:11196"/>
        <dbReference type="ChEBI" id="CHEBI:15378"/>
        <dbReference type="ChEBI" id="CHEBI:15890"/>
        <dbReference type="ChEBI" id="CHEBI:32544"/>
        <dbReference type="ChEBI" id="CHEBI:57502"/>
        <dbReference type="ChEBI" id="CHEBI:57918"/>
        <dbReference type="EC" id="2.4.2.21"/>
    </reaction>
</comment>
<evidence type="ECO:0000256" key="1">
    <source>
        <dbReference type="ARBA" id="ARBA00005049"/>
    </source>
</evidence>
<evidence type="ECO:0000256" key="5">
    <source>
        <dbReference type="ARBA" id="ARBA00022573"/>
    </source>
</evidence>
<dbReference type="NCBIfam" id="NF000996">
    <property type="entry name" value="PRK00105.1"/>
    <property type="match status" value="1"/>
</dbReference>
<evidence type="ECO:0000313" key="11">
    <source>
        <dbReference type="EMBL" id="TMW11715.1"/>
    </source>
</evidence>
<dbReference type="RefSeq" id="WP_138773170.1">
    <property type="nucleotide sequence ID" value="NZ_VCQT01000039.1"/>
</dbReference>
<keyword evidence="12" id="KW-1185">Reference proteome</keyword>
<dbReference type="Gene3D" id="3.40.50.10210">
    <property type="match status" value="1"/>
</dbReference>
<gene>
    <name evidence="10 11" type="primary">cobT</name>
    <name evidence="11" type="ORF">FGS76_13400</name>
</gene>
<reference evidence="11 12" key="1">
    <citation type="submission" date="2019-05" db="EMBL/GenBank/DDBJ databases">
        <title>Genome of Alcanivorax gelatiniphagus, an oil degrading marine bacteria.</title>
        <authorList>
            <person name="Kwon K.K."/>
        </authorList>
    </citation>
    <scope>NUCLEOTIDE SEQUENCE [LARGE SCALE GENOMIC DNA]</scope>
    <source>
        <strain evidence="11 12">MEBiC 08158</strain>
    </source>
</reference>
<dbReference type="NCBIfam" id="TIGR03160">
    <property type="entry name" value="cobT_DBIPRT"/>
    <property type="match status" value="1"/>
</dbReference>
<dbReference type="InterPro" id="IPR036087">
    <property type="entry name" value="Nict_dMeBzImd_PRibTrfase_sf"/>
</dbReference>
<keyword evidence="7 10" id="KW-0808">Transferase</keyword>
<evidence type="ECO:0000256" key="9">
    <source>
        <dbReference type="ARBA" id="ARBA00047340"/>
    </source>
</evidence>
<dbReference type="InterPro" id="IPR017846">
    <property type="entry name" value="Nict_dMeBzImd_PRibTrfase_bact"/>
</dbReference>
<protein>
    <recommendedName>
        <fullName evidence="4 10">Nicotinate-nucleotide--dimethylbenzimidazole phosphoribosyltransferase</fullName>
        <shortName evidence="10">NN:DBI PRT</shortName>
        <ecNumber evidence="3 10">2.4.2.21</ecNumber>
    </recommendedName>
    <alternativeName>
        <fullName evidence="8 10">N(1)-alpha-phosphoribosyltransferase</fullName>
    </alternativeName>
</protein>
<keyword evidence="6 10" id="KW-0328">Glycosyltransferase</keyword>
<evidence type="ECO:0000256" key="8">
    <source>
        <dbReference type="ARBA" id="ARBA00030686"/>
    </source>
</evidence>
<keyword evidence="5 10" id="KW-0169">Cobalamin biosynthesis</keyword>
<dbReference type="SUPFAM" id="SSF52733">
    <property type="entry name" value="Nicotinate mononucleotide:5,6-dimethylbenzimidazole phosphoribosyltransferase (CobT)"/>
    <property type="match status" value="1"/>
</dbReference>